<dbReference type="Gene3D" id="3.40.50.150">
    <property type="entry name" value="Vaccinia Virus protein VP39"/>
    <property type="match status" value="1"/>
</dbReference>
<dbReference type="CDD" id="cd02440">
    <property type="entry name" value="AdoMet_MTases"/>
    <property type="match status" value="1"/>
</dbReference>
<name>S3CF27_OPHP1</name>
<reference evidence="2 3" key="1">
    <citation type="journal article" date="2013" name="BMC Genomics">
        <title>The genome and transcriptome of the pine saprophyte Ophiostoma piceae, and a comparison with the bark beetle-associated pine pathogen Grosmannia clavigera.</title>
        <authorList>
            <person name="Haridas S."/>
            <person name="Wang Y."/>
            <person name="Lim L."/>
            <person name="Massoumi Alamouti S."/>
            <person name="Jackman S."/>
            <person name="Docking R."/>
            <person name="Robertson G."/>
            <person name="Birol I."/>
            <person name="Bohlmann J."/>
            <person name="Breuil C."/>
        </authorList>
    </citation>
    <scope>NUCLEOTIDE SEQUENCE [LARGE SCALE GENOMIC DNA]</scope>
    <source>
        <strain evidence="2 3">UAMH 11346</strain>
    </source>
</reference>
<dbReference type="PANTHER" id="PTHR42912:SF80">
    <property type="entry name" value="METHYLTRANSFERASE DOMAIN-CONTAINING PROTEIN"/>
    <property type="match status" value="1"/>
</dbReference>
<dbReference type="GO" id="GO:0008168">
    <property type="term" value="F:methyltransferase activity"/>
    <property type="evidence" value="ECO:0007669"/>
    <property type="project" value="UniProtKB-KW"/>
</dbReference>
<dbReference type="InterPro" id="IPR025714">
    <property type="entry name" value="Methyltranfer_dom"/>
</dbReference>
<dbReference type="Pfam" id="PF13847">
    <property type="entry name" value="Methyltransf_31"/>
    <property type="match status" value="1"/>
</dbReference>
<dbReference type="PANTHER" id="PTHR42912">
    <property type="entry name" value="METHYLTRANSFERASE"/>
    <property type="match status" value="1"/>
</dbReference>
<dbReference type="STRING" id="1262450.S3CF27"/>
<dbReference type="GO" id="GO:0032259">
    <property type="term" value="P:methylation"/>
    <property type="evidence" value="ECO:0007669"/>
    <property type="project" value="UniProtKB-KW"/>
</dbReference>
<keyword evidence="3" id="KW-1185">Reference proteome</keyword>
<dbReference type="eggNOG" id="ENOG502SAHW">
    <property type="taxonomic scope" value="Eukaryota"/>
</dbReference>
<dbReference type="InterPro" id="IPR050508">
    <property type="entry name" value="Methyltransf_Superfamily"/>
</dbReference>
<dbReference type="SUPFAM" id="SSF53335">
    <property type="entry name" value="S-adenosyl-L-methionine-dependent methyltransferases"/>
    <property type="match status" value="1"/>
</dbReference>
<keyword evidence="2" id="KW-0489">Methyltransferase</keyword>
<dbReference type="Proteomes" id="UP000016923">
    <property type="component" value="Unassembled WGS sequence"/>
</dbReference>
<feature type="domain" description="Methyltransferase" evidence="1">
    <location>
        <begin position="40"/>
        <end position="156"/>
    </location>
</feature>
<sequence length="324" mass="36524">MPTLSQCAVSAMEYSKAAEQYEDSWRPGYAERLMRMVRPKPGQHVLDLCCGTGLCLFLLAEALHESNNHLDGGVVIGIDGSPEMLSVAKAKCLTKPHLRNRIRLLQHDVTALEQLGEPHVTPNTYDTIVCSCSFVLFDNPEAVVKRWRRYLKAPVYPPPAHKRHKKDESAAVHARFRHYEPGGTLVVDIPHEASNLGEVIMERVARRLGLKFPSNRSWVKSVDSFREILERNGFKVERVVELDRVSGRGALKYTAYMAVDIYNSMCRSSAFQTMVESARPGFTMAGVVANGLQVFMEEFLREVGPDGRVYESDTMYIYVARRTS</sequence>
<dbReference type="HOGENOM" id="CLU_037990_2_6_1"/>
<evidence type="ECO:0000259" key="1">
    <source>
        <dbReference type="Pfam" id="PF13847"/>
    </source>
</evidence>
<dbReference type="AlphaFoldDB" id="S3CF27"/>
<accession>S3CF27</accession>
<dbReference type="EMBL" id="KE148158">
    <property type="protein sequence ID" value="EPE04913.1"/>
    <property type="molecule type" value="Genomic_DNA"/>
</dbReference>
<dbReference type="OrthoDB" id="6329284at2759"/>
<dbReference type="InterPro" id="IPR029063">
    <property type="entry name" value="SAM-dependent_MTases_sf"/>
</dbReference>
<keyword evidence="2" id="KW-0808">Transferase</keyword>
<evidence type="ECO:0000313" key="2">
    <source>
        <dbReference type="EMBL" id="EPE04913.1"/>
    </source>
</evidence>
<organism evidence="2 3">
    <name type="scientific">Ophiostoma piceae (strain UAMH 11346)</name>
    <name type="common">Sap stain fungus</name>
    <dbReference type="NCBI Taxonomy" id="1262450"/>
    <lineage>
        <taxon>Eukaryota</taxon>
        <taxon>Fungi</taxon>
        <taxon>Dikarya</taxon>
        <taxon>Ascomycota</taxon>
        <taxon>Pezizomycotina</taxon>
        <taxon>Sordariomycetes</taxon>
        <taxon>Sordariomycetidae</taxon>
        <taxon>Ophiostomatales</taxon>
        <taxon>Ophiostomataceae</taxon>
        <taxon>Ophiostoma</taxon>
    </lineage>
</organism>
<protein>
    <submittedName>
        <fullName evidence="2">Protein-l-isoaspartate(D-aspartate) o-methyltransferase</fullName>
    </submittedName>
</protein>
<dbReference type="OMA" id="ANNDIRR"/>
<dbReference type="VEuPathDB" id="FungiDB:F503_00067"/>
<proteinExistence type="predicted"/>
<gene>
    <name evidence="2" type="ORF">F503_00067</name>
</gene>
<evidence type="ECO:0000313" key="3">
    <source>
        <dbReference type="Proteomes" id="UP000016923"/>
    </source>
</evidence>